<dbReference type="EMBL" id="JABBFX010000001">
    <property type="protein sequence ID" value="NML43316.1"/>
    <property type="molecule type" value="Genomic_DNA"/>
</dbReference>
<feature type="transmembrane region" description="Helical" evidence="6">
    <location>
        <begin position="42"/>
        <end position="61"/>
    </location>
</feature>
<evidence type="ECO:0000313" key="7">
    <source>
        <dbReference type="EMBL" id="NML43316.1"/>
    </source>
</evidence>
<feature type="transmembrane region" description="Helical" evidence="6">
    <location>
        <begin position="94"/>
        <end position="113"/>
    </location>
</feature>
<feature type="transmembrane region" description="Helical" evidence="6">
    <location>
        <begin position="236"/>
        <end position="265"/>
    </location>
</feature>
<dbReference type="InterPro" id="IPR043428">
    <property type="entry name" value="LivM-like"/>
</dbReference>
<evidence type="ECO:0000256" key="4">
    <source>
        <dbReference type="ARBA" id="ARBA00022989"/>
    </source>
</evidence>
<organism evidence="7 8">
    <name type="scientific">Ramlibacter agri</name>
    <dbReference type="NCBI Taxonomy" id="2728837"/>
    <lineage>
        <taxon>Bacteria</taxon>
        <taxon>Pseudomonadati</taxon>
        <taxon>Pseudomonadota</taxon>
        <taxon>Betaproteobacteria</taxon>
        <taxon>Burkholderiales</taxon>
        <taxon>Comamonadaceae</taxon>
        <taxon>Ramlibacter</taxon>
    </lineage>
</organism>
<evidence type="ECO:0000313" key="8">
    <source>
        <dbReference type="Proteomes" id="UP000541185"/>
    </source>
</evidence>
<keyword evidence="4 6" id="KW-1133">Transmembrane helix</keyword>
<accession>A0A848GXC6</accession>
<keyword evidence="5 6" id="KW-0472">Membrane</keyword>
<comment type="caution">
    <text evidence="7">The sequence shown here is derived from an EMBL/GenBank/DDBJ whole genome shotgun (WGS) entry which is preliminary data.</text>
</comment>
<feature type="transmembrane region" description="Helical" evidence="6">
    <location>
        <begin position="196"/>
        <end position="215"/>
    </location>
</feature>
<dbReference type="AlphaFoldDB" id="A0A848GXC6"/>
<evidence type="ECO:0000256" key="5">
    <source>
        <dbReference type="ARBA" id="ARBA00023136"/>
    </source>
</evidence>
<evidence type="ECO:0000256" key="3">
    <source>
        <dbReference type="ARBA" id="ARBA00022692"/>
    </source>
</evidence>
<keyword evidence="8" id="KW-1185">Reference proteome</keyword>
<proteinExistence type="predicted"/>
<feature type="transmembrane region" description="Helical" evidence="6">
    <location>
        <begin position="119"/>
        <end position="140"/>
    </location>
</feature>
<evidence type="ECO:0000256" key="6">
    <source>
        <dbReference type="SAM" id="Phobius"/>
    </source>
</evidence>
<dbReference type="Proteomes" id="UP000541185">
    <property type="component" value="Unassembled WGS sequence"/>
</dbReference>
<dbReference type="GO" id="GO:0005886">
    <property type="term" value="C:plasma membrane"/>
    <property type="evidence" value="ECO:0007669"/>
    <property type="project" value="UniProtKB-SubCell"/>
</dbReference>
<feature type="transmembrane region" description="Helical" evidence="6">
    <location>
        <begin position="295"/>
        <end position="316"/>
    </location>
</feature>
<feature type="transmembrane region" description="Helical" evidence="6">
    <location>
        <begin position="147"/>
        <end position="164"/>
    </location>
</feature>
<feature type="transmembrane region" description="Helical" evidence="6">
    <location>
        <begin position="322"/>
        <end position="344"/>
    </location>
</feature>
<sequence>MNSGAASARPAPLATPVAEPLAHGELPSWLQRLGRHIGVRHVVVLLALLLYPAVANSFFTFQIGAQSLALGLVALSLTFLGGYGGMVSLAQMTVAGLAGYLVAIFGSSSLAAISLGWPWWLAVAFAIVLATLFATAVGWLSVRTEGIYTIMITLAIGVAFFYLAQQNYTLFNGFQGFNKIFPPKVLGIDFRAATPFYYLTLACALAGYFFVKLLVRAPFGVALQGVRDNPRRMHSLGFNVTAHRVAAYAVAGLLAAVGGVLLVWYNNRISPGSMNTGAMINILVIAVLGGMNRPIGAFVGALVFVLLQNFAIDLVSRERFNLVIGGVFLAIVLFSPNGLVGIWTQLRARLGARKAIHTPRRQQ</sequence>
<name>A0A848GXC6_9BURK</name>
<evidence type="ECO:0000256" key="1">
    <source>
        <dbReference type="ARBA" id="ARBA00004651"/>
    </source>
</evidence>
<dbReference type="PANTHER" id="PTHR30482:SF17">
    <property type="entry name" value="ABC TRANSPORTER ATP-BINDING PROTEIN"/>
    <property type="match status" value="1"/>
</dbReference>
<gene>
    <name evidence="7" type="ORF">HHL11_06105</name>
</gene>
<feature type="transmembrane region" description="Helical" evidence="6">
    <location>
        <begin position="67"/>
        <end position="87"/>
    </location>
</feature>
<evidence type="ECO:0000256" key="2">
    <source>
        <dbReference type="ARBA" id="ARBA00022475"/>
    </source>
</evidence>
<feature type="transmembrane region" description="Helical" evidence="6">
    <location>
        <begin position="271"/>
        <end position="288"/>
    </location>
</feature>
<reference evidence="7 8" key="1">
    <citation type="submission" date="2020-04" db="EMBL/GenBank/DDBJ databases">
        <title>Ramlibacter sp. G-1-2-2 isolated from soil.</title>
        <authorList>
            <person name="Dahal R.H."/>
        </authorList>
    </citation>
    <scope>NUCLEOTIDE SEQUENCE [LARGE SCALE GENOMIC DNA]</scope>
    <source>
        <strain evidence="7 8">G-1-2-2</strain>
    </source>
</reference>
<comment type="subcellular location">
    <subcellularLocation>
        <location evidence="1">Cell membrane</location>
        <topology evidence="1">Multi-pass membrane protein</topology>
    </subcellularLocation>
</comment>
<protein>
    <submittedName>
        <fullName evidence="7">Branched-chain amino acid ABC transporter permease</fullName>
    </submittedName>
</protein>
<dbReference type="PANTHER" id="PTHR30482">
    <property type="entry name" value="HIGH-AFFINITY BRANCHED-CHAIN AMINO ACID TRANSPORT SYSTEM PERMEASE"/>
    <property type="match status" value="1"/>
</dbReference>
<keyword evidence="2" id="KW-1003">Cell membrane</keyword>
<dbReference type="InterPro" id="IPR001851">
    <property type="entry name" value="ABC_transp_permease"/>
</dbReference>
<keyword evidence="3 6" id="KW-0812">Transmembrane</keyword>
<dbReference type="Pfam" id="PF02653">
    <property type="entry name" value="BPD_transp_2"/>
    <property type="match status" value="1"/>
</dbReference>
<dbReference type="GO" id="GO:0015658">
    <property type="term" value="F:branched-chain amino acid transmembrane transporter activity"/>
    <property type="evidence" value="ECO:0007669"/>
    <property type="project" value="InterPro"/>
</dbReference>
<dbReference type="CDD" id="cd06581">
    <property type="entry name" value="TM_PBP1_LivM_like"/>
    <property type="match status" value="1"/>
</dbReference>